<evidence type="ECO:0008006" key="7">
    <source>
        <dbReference type="Google" id="ProtNLM"/>
    </source>
</evidence>
<dbReference type="AlphaFoldDB" id="A0A8H5D6M7"/>
<dbReference type="EMBL" id="JAACJM010000058">
    <property type="protein sequence ID" value="KAF5354546.1"/>
    <property type="molecule type" value="Genomic_DNA"/>
</dbReference>
<organism evidence="5 6">
    <name type="scientific">Tetrapyrgos nigripes</name>
    <dbReference type="NCBI Taxonomy" id="182062"/>
    <lineage>
        <taxon>Eukaryota</taxon>
        <taxon>Fungi</taxon>
        <taxon>Dikarya</taxon>
        <taxon>Basidiomycota</taxon>
        <taxon>Agaricomycotina</taxon>
        <taxon>Agaricomycetes</taxon>
        <taxon>Agaricomycetidae</taxon>
        <taxon>Agaricales</taxon>
        <taxon>Marasmiineae</taxon>
        <taxon>Marasmiaceae</taxon>
        <taxon>Tetrapyrgos</taxon>
    </lineage>
</organism>
<gene>
    <name evidence="5" type="ORF">D9758_011226</name>
</gene>
<dbReference type="Proteomes" id="UP000559256">
    <property type="component" value="Unassembled WGS sequence"/>
</dbReference>
<dbReference type="InterPro" id="IPR036908">
    <property type="entry name" value="RlpA-like_sf"/>
</dbReference>
<evidence type="ECO:0000256" key="4">
    <source>
        <dbReference type="SAM" id="SignalP"/>
    </source>
</evidence>
<evidence type="ECO:0000256" key="2">
    <source>
        <dbReference type="ARBA" id="ARBA00010421"/>
    </source>
</evidence>
<dbReference type="SUPFAM" id="SSF50685">
    <property type="entry name" value="Barwin-like endoglucanases"/>
    <property type="match status" value="1"/>
</dbReference>
<sequence length="148" mass="15392">MKFLAILASTAFLLPSLTSAGNAQMKYDNVYANGGTSLTSVACSDGQNGLITRYGYQTLSNLPGFGNGEVYPAAVDSVAGWNSLSCGSCYRLYWGSNTVKVIAVDHAGSGFNVPQAAFDKLTNGQAAQLGTTNVGFAQLSPQDCGLPY</sequence>
<dbReference type="Gene3D" id="2.40.40.10">
    <property type="entry name" value="RlpA-like domain"/>
    <property type="match status" value="1"/>
</dbReference>
<dbReference type="CDD" id="cd22778">
    <property type="entry name" value="DPBB_CEPL-like"/>
    <property type="match status" value="1"/>
</dbReference>
<evidence type="ECO:0000256" key="1">
    <source>
        <dbReference type="ARBA" id="ARBA00004613"/>
    </source>
</evidence>
<protein>
    <recommendedName>
        <fullName evidence="7">Cerato-platanin</fullName>
    </recommendedName>
</protein>
<comment type="caution">
    <text evidence="5">The sequence shown here is derived from an EMBL/GenBank/DDBJ whole genome shotgun (WGS) entry which is preliminary data.</text>
</comment>
<evidence type="ECO:0000256" key="3">
    <source>
        <dbReference type="ARBA" id="ARBA00022525"/>
    </source>
</evidence>
<proteinExistence type="inferred from homology"/>
<comment type="subcellular location">
    <subcellularLocation>
        <location evidence="1">Secreted</location>
    </subcellularLocation>
</comment>
<keyword evidence="4" id="KW-0732">Signal</keyword>
<name>A0A8H5D6M7_9AGAR</name>
<dbReference type="GO" id="GO:0005576">
    <property type="term" value="C:extracellular region"/>
    <property type="evidence" value="ECO:0007669"/>
    <property type="project" value="UniProtKB-SubCell"/>
</dbReference>
<feature type="signal peptide" evidence="4">
    <location>
        <begin position="1"/>
        <end position="20"/>
    </location>
</feature>
<dbReference type="OrthoDB" id="4898945at2759"/>
<reference evidence="5 6" key="1">
    <citation type="journal article" date="2020" name="ISME J.">
        <title>Uncovering the hidden diversity of litter-decomposition mechanisms in mushroom-forming fungi.</title>
        <authorList>
            <person name="Floudas D."/>
            <person name="Bentzer J."/>
            <person name="Ahren D."/>
            <person name="Johansson T."/>
            <person name="Persson P."/>
            <person name="Tunlid A."/>
        </authorList>
    </citation>
    <scope>NUCLEOTIDE SEQUENCE [LARGE SCALE GENOMIC DNA]</scope>
    <source>
        <strain evidence="5 6">CBS 291.85</strain>
    </source>
</reference>
<dbReference type="InterPro" id="IPR010829">
    <property type="entry name" value="Cerato-platanin"/>
</dbReference>
<dbReference type="Pfam" id="PF07249">
    <property type="entry name" value="Cerato-platanin"/>
    <property type="match status" value="1"/>
</dbReference>
<comment type="similarity">
    <text evidence="2">Belongs to the cerato-platanin family.</text>
</comment>
<keyword evidence="6" id="KW-1185">Reference proteome</keyword>
<keyword evidence="3" id="KW-0964">Secreted</keyword>
<accession>A0A8H5D6M7</accession>
<feature type="chain" id="PRO_5034053607" description="Cerato-platanin" evidence="4">
    <location>
        <begin position="21"/>
        <end position="148"/>
    </location>
</feature>
<evidence type="ECO:0000313" key="5">
    <source>
        <dbReference type="EMBL" id="KAF5354546.1"/>
    </source>
</evidence>
<evidence type="ECO:0000313" key="6">
    <source>
        <dbReference type="Proteomes" id="UP000559256"/>
    </source>
</evidence>